<dbReference type="InterPro" id="IPR051541">
    <property type="entry name" value="PTS_SugarTrans_NitroReg"/>
</dbReference>
<dbReference type="AlphaFoldDB" id="A0A1X7DTB2"/>
<accession>A0A1X7DTB2</accession>
<gene>
    <name evidence="2" type="ORF">SAMN02982917_0959</name>
</gene>
<dbReference type="InterPro" id="IPR002178">
    <property type="entry name" value="PTS_EIIA_type-2_dom"/>
</dbReference>
<protein>
    <submittedName>
        <fullName evidence="2">PTS system, nitrogen regulatory IIA component</fullName>
    </submittedName>
</protein>
<evidence type="ECO:0000313" key="3">
    <source>
        <dbReference type="Proteomes" id="UP000192936"/>
    </source>
</evidence>
<dbReference type="EMBL" id="FXAK01000001">
    <property type="protein sequence ID" value="SMF21206.1"/>
    <property type="molecule type" value="Genomic_DNA"/>
</dbReference>
<dbReference type="SUPFAM" id="SSF55804">
    <property type="entry name" value="Phoshotransferase/anion transport protein"/>
    <property type="match status" value="1"/>
</dbReference>
<dbReference type="Proteomes" id="UP000192936">
    <property type="component" value="Unassembled WGS sequence"/>
</dbReference>
<evidence type="ECO:0000259" key="1">
    <source>
        <dbReference type="PROSITE" id="PS51094"/>
    </source>
</evidence>
<dbReference type="OrthoDB" id="95460at2"/>
<dbReference type="PROSITE" id="PS51094">
    <property type="entry name" value="PTS_EIIA_TYPE_2"/>
    <property type="match status" value="1"/>
</dbReference>
<feature type="domain" description="PTS EIIA type-2" evidence="1">
    <location>
        <begin position="5"/>
        <end position="148"/>
    </location>
</feature>
<evidence type="ECO:0000313" key="2">
    <source>
        <dbReference type="EMBL" id="SMF21206.1"/>
    </source>
</evidence>
<organism evidence="2 3">
    <name type="scientific">Azospirillum oryzae</name>
    <dbReference type="NCBI Taxonomy" id="286727"/>
    <lineage>
        <taxon>Bacteria</taxon>
        <taxon>Pseudomonadati</taxon>
        <taxon>Pseudomonadota</taxon>
        <taxon>Alphaproteobacteria</taxon>
        <taxon>Rhodospirillales</taxon>
        <taxon>Azospirillaceae</taxon>
        <taxon>Azospirillum</taxon>
    </lineage>
</organism>
<dbReference type="PANTHER" id="PTHR47738">
    <property type="entry name" value="PTS SYSTEM FRUCTOSE-LIKE EIIA COMPONENT-RELATED"/>
    <property type="match status" value="1"/>
</dbReference>
<reference evidence="2 3" key="1">
    <citation type="submission" date="2017-04" db="EMBL/GenBank/DDBJ databases">
        <authorList>
            <person name="Afonso C.L."/>
            <person name="Miller P.J."/>
            <person name="Scott M.A."/>
            <person name="Spackman E."/>
            <person name="Goraichik I."/>
            <person name="Dimitrov K.M."/>
            <person name="Suarez D.L."/>
            <person name="Swayne D.E."/>
        </authorList>
    </citation>
    <scope>NUCLEOTIDE SEQUENCE [LARGE SCALE GENOMIC DNA]</scope>
    <source>
        <strain evidence="2 3">A2P</strain>
    </source>
</reference>
<name>A0A1X7DTB2_9PROT</name>
<dbReference type="InterPro" id="IPR016152">
    <property type="entry name" value="PTrfase/Anion_transptr"/>
</dbReference>
<dbReference type="PROSITE" id="PS00372">
    <property type="entry name" value="PTS_EIIA_TYPE_2_HIS"/>
    <property type="match status" value="1"/>
</dbReference>
<dbReference type="Pfam" id="PF00359">
    <property type="entry name" value="PTS_EIIA_2"/>
    <property type="match status" value="1"/>
</dbReference>
<dbReference type="CDD" id="cd00211">
    <property type="entry name" value="PTS_IIA_fru"/>
    <property type="match status" value="1"/>
</dbReference>
<proteinExistence type="predicted"/>
<dbReference type="Gene3D" id="3.40.930.10">
    <property type="entry name" value="Mannitol-specific EII, Chain A"/>
    <property type="match status" value="1"/>
</dbReference>
<dbReference type="STRING" id="286727.SAMN02982917_0959"/>
<sequence>MSIPELLPAPNVILDAEPPNKAALLDLLAEEAGQRLGLPKPEVLSALQAREKIGSTGLGRGVALPHAEIQDARAPLVLFARLRRAVNFDARDEEPVDLVFLVLWPAAARKGLLPTMSEICRALREPQTLRRLRAAETAEDVVQLVLQAVPPEAAQDDTPPGE</sequence>
<dbReference type="GO" id="GO:0030295">
    <property type="term" value="F:protein kinase activator activity"/>
    <property type="evidence" value="ECO:0007669"/>
    <property type="project" value="TreeGrafter"/>
</dbReference>
<dbReference type="PANTHER" id="PTHR47738:SF1">
    <property type="entry name" value="NITROGEN REGULATORY PROTEIN"/>
    <property type="match status" value="1"/>
</dbReference>